<name>A0A6P1T279_9RHOB</name>
<keyword evidence="1" id="KW-1133">Transmembrane helix</keyword>
<proteinExistence type="predicted"/>
<evidence type="ECO:0000313" key="2">
    <source>
        <dbReference type="EMBL" id="QHQ34612.1"/>
    </source>
</evidence>
<dbReference type="EMBL" id="CP046620">
    <property type="protein sequence ID" value="QHQ34612.1"/>
    <property type="molecule type" value="Genomic_DNA"/>
</dbReference>
<evidence type="ECO:0000256" key="1">
    <source>
        <dbReference type="SAM" id="Phobius"/>
    </source>
</evidence>
<sequence>MDWYELGNIIGTLAISLPSLLMAWGMHRIFKRTGHGAFWRVLAYVPATVFFCSALFFISTTDVGDGELALGFGLVFSLILQTVLVLVLSFKGWPTERIAVEVFE</sequence>
<protein>
    <submittedName>
        <fullName evidence="2">Uncharacterized protein</fullName>
    </submittedName>
</protein>
<dbReference type="AlphaFoldDB" id="A0A6P1T279"/>
<keyword evidence="3" id="KW-1185">Reference proteome</keyword>
<dbReference type="KEGG" id="amaq:GO499_05110"/>
<accession>A0A6P1T279</accession>
<reference evidence="2 3" key="1">
    <citation type="submission" date="2019-12" db="EMBL/GenBank/DDBJ databases">
        <title>Complete genome sequence of Algicella marina strain 9Alg 56(T) isolated from the red alga Tichocarpus crinitus.</title>
        <authorList>
            <person name="Kim S.-G."/>
            <person name="Nedashkovskaya O.I."/>
        </authorList>
    </citation>
    <scope>NUCLEOTIDE SEQUENCE [LARGE SCALE GENOMIC DNA]</scope>
    <source>
        <strain evidence="2 3">9Alg 56</strain>
    </source>
</reference>
<feature type="transmembrane region" description="Helical" evidence="1">
    <location>
        <begin position="37"/>
        <end position="58"/>
    </location>
</feature>
<keyword evidence="1" id="KW-0472">Membrane</keyword>
<gene>
    <name evidence="2" type="ORF">GO499_05110</name>
</gene>
<keyword evidence="1" id="KW-0812">Transmembrane</keyword>
<organism evidence="2 3">
    <name type="scientific">Algicella marina</name>
    <dbReference type="NCBI Taxonomy" id="2683284"/>
    <lineage>
        <taxon>Bacteria</taxon>
        <taxon>Pseudomonadati</taxon>
        <taxon>Pseudomonadota</taxon>
        <taxon>Alphaproteobacteria</taxon>
        <taxon>Rhodobacterales</taxon>
        <taxon>Paracoccaceae</taxon>
        <taxon>Algicella</taxon>
    </lineage>
</organism>
<dbReference type="Proteomes" id="UP000464495">
    <property type="component" value="Chromosome"/>
</dbReference>
<dbReference type="RefSeq" id="WP_161861181.1">
    <property type="nucleotide sequence ID" value="NZ_CP046620.1"/>
</dbReference>
<feature type="transmembrane region" description="Helical" evidence="1">
    <location>
        <begin position="6"/>
        <end position="25"/>
    </location>
</feature>
<feature type="transmembrane region" description="Helical" evidence="1">
    <location>
        <begin position="70"/>
        <end position="90"/>
    </location>
</feature>
<evidence type="ECO:0000313" key="3">
    <source>
        <dbReference type="Proteomes" id="UP000464495"/>
    </source>
</evidence>